<protein>
    <submittedName>
        <fullName evidence="3">PD-(D/E)XK nuclease superfamily</fullName>
    </submittedName>
</protein>
<dbReference type="SUPFAM" id="SSF52980">
    <property type="entry name" value="Restriction endonuclease-like"/>
    <property type="match status" value="1"/>
</dbReference>
<evidence type="ECO:0000313" key="3">
    <source>
        <dbReference type="EMBL" id="CAB5194842.1"/>
    </source>
</evidence>
<dbReference type="InterPro" id="IPR038726">
    <property type="entry name" value="PDDEXK_AddAB-type"/>
</dbReference>
<proteinExistence type="predicted"/>
<feature type="region of interest" description="Disordered" evidence="1">
    <location>
        <begin position="1"/>
        <end position="23"/>
    </location>
</feature>
<gene>
    <name evidence="3" type="ORF">UFOVP168_30</name>
</gene>
<evidence type="ECO:0000256" key="1">
    <source>
        <dbReference type="SAM" id="MobiDB-lite"/>
    </source>
</evidence>
<dbReference type="EMBL" id="LR798220">
    <property type="protein sequence ID" value="CAB5194842.1"/>
    <property type="molecule type" value="Genomic_DNA"/>
</dbReference>
<dbReference type="Pfam" id="PF12705">
    <property type="entry name" value="PDDEXK_1"/>
    <property type="match status" value="1"/>
</dbReference>
<dbReference type="Gene3D" id="3.90.320.10">
    <property type="match status" value="1"/>
</dbReference>
<sequence length="368" mass="41464">MAELPERQHSTATRVEQWRGTQPQEHRAHLGASVLGHDCSRNLWYLFRNALLPTFSGKLLRVFLRGKREEEVVFEELRAIGVELHVDMDGKQIDCRDESGHIGGSVDGIGKGFPEAPNTWAVLEIKTHAAKSFNDMVKHKVQASKPQHFAQMQIYMGLLGLDRALYFAVNKDNDDLYTEWVHFDPAAFDGLIKRGRSIIDLTEPPQRLSEDTNHWQCRYCQHHALCHQKRVAETNCRTCVHSTPGERGTWHCARHDKVLSRDEEMAACEQHLLIPALIPYATPVDGNDNYVEYTHDATGKTFRNGVGGLSSREISACTESVIVDPTIDAMRATFGATVKSSKPRKPRAAELAKTLSPPEDNFNDEIPF</sequence>
<organism evidence="3">
    <name type="scientific">uncultured Caudovirales phage</name>
    <dbReference type="NCBI Taxonomy" id="2100421"/>
    <lineage>
        <taxon>Viruses</taxon>
        <taxon>Duplodnaviria</taxon>
        <taxon>Heunggongvirae</taxon>
        <taxon>Uroviricota</taxon>
        <taxon>Caudoviricetes</taxon>
        <taxon>Peduoviridae</taxon>
        <taxon>Maltschvirus</taxon>
        <taxon>Maltschvirus maltsch</taxon>
    </lineage>
</organism>
<feature type="compositionally biased region" description="Polar residues" evidence="1">
    <location>
        <begin position="10"/>
        <end position="23"/>
    </location>
</feature>
<dbReference type="InterPro" id="IPR011604">
    <property type="entry name" value="PDDEXK-like_dom_sf"/>
</dbReference>
<reference evidence="3" key="1">
    <citation type="submission" date="2020-05" db="EMBL/GenBank/DDBJ databases">
        <authorList>
            <person name="Chiriac C."/>
            <person name="Salcher M."/>
            <person name="Ghai R."/>
            <person name="Kavagutti S V."/>
        </authorList>
    </citation>
    <scope>NUCLEOTIDE SEQUENCE</scope>
</reference>
<dbReference type="InterPro" id="IPR011335">
    <property type="entry name" value="Restrct_endonuc-II-like"/>
</dbReference>
<evidence type="ECO:0000259" key="2">
    <source>
        <dbReference type="Pfam" id="PF12705"/>
    </source>
</evidence>
<feature type="domain" description="PD-(D/E)XK endonuclease-like" evidence="2">
    <location>
        <begin position="58"/>
        <end position="227"/>
    </location>
</feature>
<feature type="region of interest" description="Disordered" evidence="1">
    <location>
        <begin position="340"/>
        <end position="368"/>
    </location>
</feature>
<name>A0A6J7WBU6_9CAUD</name>
<accession>A0A6J7WBU6</accession>